<evidence type="ECO:0000313" key="4">
    <source>
        <dbReference type="EMBL" id="CAH0545871.1"/>
    </source>
</evidence>
<organism evidence="4 5">
    <name type="scientific">Brassicogethes aeneus</name>
    <name type="common">Rape pollen beetle</name>
    <name type="synonym">Meligethes aeneus</name>
    <dbReference type="NCBI Taxonomy" id="1431903"/>
    <lineage>
        <taxon>Eukaryota</taxon>
        <taxon>Metazoa</taxon>
        <taxon>Ecdysozoa</taxon>
        <taxon>Arthropoda</taxon>
        <taxon>Hexapoda</taxon>
        <taxon>Insecta</taxon>
        <taxon>Pterygota</taxon>
        <taxon>Neoptera</taxon>
        <taxon>Endopterygota</taxon>
        <taxon>Coleoptera</taxon>
        <taxon>Polyphaga</taxon>
        <taxon>Cucujiformia</taxon>
        <taxon>Nitidulidae</taxon>
        <taxon>Meligethinae</taxon>
        <taxon>Brassicogethes</taxon>
    </lineage>
</organism>
<accession>A0A9P0ANP7</accession>
<keyword evidence="2" id="KW-0812">Transmembrane</keyword>
<protein>
    <submittedName>
        <fullName evidence="4">Uncharacterized protein</fullName>
    </submittedName>
</protein>
<keyword evidence="3" id="KW-0732">Signal</keyword>
<dbReference type="PANTHER" id="PTHR11861:SF8">
    <property type="entry name" value="PKD DOMAIN-CONTAINING PROTEIN"/>
    <property type="match status" value="1"/>
</dbReference>
<gene>
    <name evidence="4" type="ORF">MELIAE_LOCUS156</name>
</gene>
<feature type="region of interest" description="Disordered" evidence="1">
    <location>
        <begin position="216"/>
        <end position="240"/>
    </location>
</feature>
<dbReference type="EMBL" id="OV121132">
    <property type="protein sequence ID" value="CAH0545871.1"/>
    <property type="molecule type" value="Genomic_DNA"/>
</dbReference>
<keyword evidence="5" id="KW-1185">Reference proteome</keyword>
<keyword evidence="2" id="KW-0472">Membrane</keyword>
<feature type="chain" id="PRO_5040321795" evidence="3">
    <location>
        <begin position="26"/>
        <end position="509"/>
    </location>
</feature>
<feature type="region of interest" description="Disordered" evidence="1">
    <location>
        <begin position="482"/>
        <end position="509"/>
    </location>
</feature>
<dbReference type="GO" id="GO:0005886">
    <property type="term" value="C:plasma membrane"/>
    <property type="evidence" value="ECO:0007669"/>
    <property type="project" value="TreeGrafter"/>
</dbReference>
<sequence length="509" mass="57787">MRIMFSFIKYAFILVVLVADGLVDANKEVQLTCNGPIVQGGTITFDAVALENRHPAKGPFQFFWSDNVKPPHERDIKQDDPKDHWSIKYDETYPVGDYEMKLLVKTCVLEIICYEFGTATLEFRITETLNGGIEIRQGNETRLDKYVSSEELTKHKINLSATDQDFVKNATRILTYWFVDCVYYGFSESFDFNFNFTKPGEEHVVEALVTVDFTPPPPTTTVAPTTTTHKPNVTTTTTTKPTTTKITTTTKKPNVTKSVIKRSVDLVTNKTSIMHHVNGTLKPYNDEVFPFVCNGTKIATSSKLTYGYFYRKVKVEAPITKVNTSGNFWLQQGTIFRMKVMCQTTPNMQFCINTYPGSHNSTQNETCYSYRKLDNCDFEIERYYPNTHTLVLIIKNDVSKVVTPIKVTIYNVQTQPQLSIVVVPVAFSLVAVVMIIFGVAYYIQNRSHFLVEVADFNFGQQYNDMEYKTFRERLRDSLSEAFTRDAGPSGSSSEPSVWPPGGRKYGAMS</sequence>
<evidence type="ECO:0000256" key="2">
    <source>
        <dbReference type="SAM" id="Phobius"/>
    </source>
</evidence>
<name>A0A9P0ANP7_BRAAE</name>
<dbReference type="OrthoDB" id="6381995at2759"/>
<keyword evidence="2" id="KW-1133">Transmembrane helix</keyword>
<proteinExistence type="predicted"/>
<dbReference type="Proteomes" id="UP001154078">
    <property type="component" value="Chromosome 1"/>
</dbReference>
<evidence type="ECO:0000256" key="3">
    <source>
        <dbReference type="SAM" id="SignalP"/>
    </source>
</evidence>
<reference evidence="4" key="1">
    <citation type="submission" date="2021-12" db="EMBL/GenBank/DDBJ databases">
        <authorList>
            <person name="King R."/>
        </authorList>
    </citation>
    <scope>NUCLEOTIDE SEQUENCE</scope>
</reference>
<dbReference type="PANTHER" id="PTHR11861">
    <property type="entry name" value="MELANOCYTE PROTEIN PMEL 17-RELATED"/>
    <property type="match status" value="1"/>
</dbReference>
<evidence type="ECO:0000256" key="1">
    <source>
        <dbReference type="SAM" id="MobiDB-lite"/>
    </source>
</evidence>
<feature type="compositionally biased region" description="Low complexity" evidence="1">
    <location>
        <begin position="220"/>
        <end position="240"/>
    </location>
</feature>
<dbReference type="AlphaFoldDB" id="A0A9P0ANP7"/>
<dbReference type="InterPro" id="IPR045219">
    <property type="entry name" value="PKAT"/>
</dbReference>
<feature type="transmembrane region" description="Helical" evidence="2">
    <location>
        <begin position="418"/>
        <end position="443"/>
    </location>
</feature>
<feature type="signal peptide" evidence="3">
    <location>
        <begin position="1"/>
        <end position="25"/>
    </location>
</feature>
<evidence type="ECO:0000313" key="5">
    <source>
        <dbReference type="Proteomes" id="UP001154078"/>
    </source>
</evidence>